<dbReference type="AlphaFoldDB" id="M2SB59"/>
<feature type="region of interest" description="Disordered" evidence="1">
    <location>
        <begin position="1"/>
        <end position="38"/>
    </location>
</feature>
<gene>
    <name evidence="2" type="ORF">C725_2007</name>
</gene>
<evidence type="ECO:0000313" key="2">
    <source>
        <dbReference type="EMBL" id="EMD82620.1"/>
    </source>
</evidence>
<feature type="compositionally biased region" description="Polar residues" evidence="1">
    <location>
        <begin position="1"/>
        <end position="18"/>
    </location>
</feature>
<sequence>MIESRCSSEAQQQAGKTSSRIKRALDAMEEDEVSRAAN</sequence>
<organism evidence="2 3">
    <name type="scientific">Pacificimonas flava</name>
    <dbReference type="NCBI Taxonomy" id="1234595"/>
    <lineage>
        <taxon>Bacteria</taxon>
        <taxon>Pseudomonadati</taxon>
        <taxon>Pseudomonadota</taxon>
        <taxon>Alphaproteobacteria</taxon>
        <taxon>Sphingomonadales</taxon>
        <taxon>Sphingosinicellaceae</taxon>
        <taxon>Pacificimonas</taxon>
    </lineage>
</organism>
<reference evidence="2 3" key="1">
    <citation type="journal article" date="2013" name="Genome Announc.">
        <title>Draft Genome Sequence of Strain JLT2015T, Belonging to the Family Sphingomonadaceae of the Alphaproteobacteria.</title>
        <authorList>
            <person name="Tang K."/>
            <person name="Liu K."/>
            <person name="Li S."/>
            <person name="Jiao N."/>
        </authorList>
    </citation>
    <scope>NUCLEOTIDE SEQUENCE [LARGE SCALE GENOMIC DNA]</scope>
    <source>
        <strain evidence="2 3">JLT2015</strain>
    </source>
</reference>
<accession>M2SB59</accession>
<protein>
    <submittedName>
        <fullName evidence="2">Uncharacterized protein</fullName>
    </submittedName>
</protein>
<proteinExistence type="predicted"/>
<dbReference type="Proteomes" id="UP000011717">
    <property type="component" value="Unassembled WGS sequence"/>
</dbReference>
<name>M2SB59_9SPHN</name>
<keyword evidence="3" id="KW-1185">Reference proteome</keyword>
<dbReference type="EMBL" id="AMRV01000006">
    <property type="protein sequence ID" value="EMD82620.1"/>
    <property type="molecule type" value="Genomic_DNA"/>
</dbReference>
<evidence type="ECO:0000313" key="3">
    <source>
        <dbReference type="Proteomes" id="UP000011717"/>
    </source>
</evidence>
<evidence type="ECO:0000256" key="1">
    <source>
        <dbReference type="SAM" id="MobiDB-lite"/>
    </source>
</evidence>
<comment type="caution">
    <text evidence="2">The sequence shown here is derived from an EMBL/GenBank/DDBJ whole genome shotgun (WGS) entry which is preliminary data.</text>
</comment>